<feature type="region of interest" description="Disordered" evidence="6">
    <location>
        <begin position="414"/>
        <end position="448"/>
    </location>
</feature>
<evidence type="ECO:0000313" key="10">
    <source>
        <dbReference type="Proteomes" id="UP000014480"/>
    </source>
</evidence>
<dbReference type="PANTHER" id="PTHR33048">
    <property type="entry name" value="PTH11-LIKE INTEGRAL MEMBRANE PROTEIN (AFU_ORTHOLOGUE AFUA_5G11245)"/>
    <property type="match status" value="1"/>
</dbReference>
<gene>
    <name evidence="9" type="ORF">Cob_v009522</name>
</gene>
<feature type="transmembrane region" description="Helical" evidence="7">
    <location>
        <begin position="152"/>
        <end position="180"/>
    </location>
</feature>
<dbReference type="EMBL" id="AMCV02000028">
    <property type="protein sequence ID" value="TDZ17499.1"/>
    <property type="molecule type" value="Genomic_DNA"/>
</dbReference>
<reference evidence="10" key="2">
    <citation type="journal article" date="2019" name="Mol. Plant Microbe Interact.">
        <title>Genome sequence resources for four phytopathogenic fungi from the Colletotrichum orbiculare species complex.</title>
        <authorList>
            <person name="Gan P."/>
            <person name="Tsushima A."/>
            <person name="Narusaka M."/>
            <person name="Narusaka Y."/>
            <person name="Takano Y."/>
            <person name="Kubo Y."/>
            <person name="Shirasu K."/>
        </authorList>
    </citation>
    <scope>GENOME REANNOTATION</scope>
    <source>
        <strain evidence="10">104-T / ATCC 96160 / CBS 514.97 / LARS 414 / MAFF 240422</strain>
    </source>
</reference>
<keyword evidence="2 7" id="KW-0812">Transmembrane</keyword>
<feature type="transmembrane region" description="Helical" evidence="7">
    <location>
        <begin position="228"/>
        <end position="248"/>
    </location>
</feature>
<dbReference type="InterPro" id="IPR052337">
    <property type="entry name" value="SAT4-like"/>
</dbReference>
<feature type="region of interest" description="Disordered" evidence="6">
    <location>
        <begin position="1"/>
        <end position="29"/>
    </location>
</feature>
<evidence type="ECO:0000313" key="9">
    <source>
        <dbReference type="EMBL" id="TDZ17499.1"/>
    </source>
</evidence>
<dbReference type="Pfam" id="PF20684">
    <property type="entry name" value="Fung_rhodopsin"/>
    <property type="match status" value="1"/>
</dbReference>
<dbReference type="GO" id="GO:0016020">
    <property type="term" value="C:membrane"/>
    <property type="evidence" value="ECO:0007669"/>
    <property type="project" value="UniProtKB-SubCell"/>
</dbReference>
<evidence type="ECO:0000256" key="1">
    <source>
        <dbReference type="ARBA" id="ARBA00004141"/>
    </source>
</evidence>
<keyword evidence="3 7" id="KW-1133">Transmembrane helix</keyword>
<feature type="transmembrane region" description="Helical" evidence="7">
    <location>
        <begin position="118"/>
        <end position="140"/>
    </location>
</feature>
<organism evidence="9 10">
    <name type="scientific">Colletotrichum orbiculare (strain 104-T / ATCC 96160 / CBS 514.97 / LARS 414 / MAFF 240422)</name>
    <name type="common">Cucumber anthracnose fungus</name>
    <name type="synonym">Colletotrichum lagenarium</name>
    <dbReference type="NCBI Taxonomy" id="1213857"/>
    <lineage>
        <taxon>Eukaryota</taxon>
        <taxon>Fungi</taxon>
        <taxon>Dikarya</taxon>
        <taxon>Ascomycota</taxon>
        <taxon>Pezizomycotina</taxon>
        <taxon>Sordariomycetes</taxon>
        <taxon>Hypocreomycetidae</taxon>
        <taxon>Glomerellales</taxon>
        <taxon>Glomerellaceae</taxon>
        <taxon>Colletotrichum</taxon>
        <taxon>Colletotrichum orbiculare species complex</taxon>
    </lineage>
</organism>
<evidence type="ECO:0000256" key="2">
    <source>
        <dbReference type="ARBA" id="ARBA00022692"/>
    </source>
</evidence>
<dbReference type="AlphaFoldDB" id="A0A484FGD5"/>
<dbReference type="OrthoDB" id="3648173at2759"/>
<comment type="subcellular location">
    <subcellularLocation>
        <location evidence="1">Membrane</location>
        <topology evidence="1">Multi-pass membrane protein</topology>
    </subcellularLocation>
</comment>
<accession>A0A484FGD5</accession>
<evidence type="ECO:0000256" key="7">
    <source>
        <dbReference type="SAM" id="Phobius"/>
    </source>
</evidence>
<evidence type="ECO:0000256" key="4">
    <source>
        <dbReference type="ARBA" id="ARBA00023136"/>
    </source>
</evidence>
<keyword evidence="4 7" id="KW-0472">Membrane</keyword>
<evidence type="ECO:0000256" key="6">
    <source>
        <dbReference type="SAM" id="MobiDB-lite"/>
    </source>
</evidence>
<comment type="similarity">
    <text evidence="5">Belongs to the SAT4 family.</text>
</comment>
<feature type="transmembrane region" description="Helical" evidence="7">
    <location>
        <begin position="77"/>
        <end position="98"/>
    </location>
</feature>
<evidence type="ECO:0000256" key="3">
    <source>
        <dbReference type="ARBA" id="ARBA00022989"/>
    </source>
</evidence>
<name>A0A484FGD5_COLOR</name>
<comment type="caution">
    <text evidence="9">The sequence shown here is derived from an EMBL/GenBank/DDBJ whole genome shotgun (WGS) entry which is preliminary data.</text>
</comment>
<feature type="domain" description="Rhodopsin" evidence="8">
    <location>
        <begin position="59"/>
        <end position="292"/>
    </location>
</feature>
<dbReference type="InterPro" id="IPR049326">
    <property type="entry name" value="Rhodopsin_dom_fungi"/>
</dbReference>
<feature type="transmembrane region" description="Helical" evidence="7">
    <location>
        <begin position="39"/>
        <end position="56"/>
    </location>
</feature>
<evidence type="ECO:0000256" key="5">
    <source>
        <dbReference type="ARBA" id="ARBA00038359"/>
    </source>
</evidence>
<proteinExistence type="inferred from homology"/>
<reference evidence="10" key="1">
    <citation type="journal article" date="2013" name="New Phytol.">
        <title>Comparative genomic and transcriptomic analyses reveal the hemibiotrophic stage shift of Colletotrichum fungi.</title>
        <authorList>
            <person name="Gan P."/>
            <person name="Ikeda K."/>
            <person name="Irieda H."/>
            <person name="Narusaka M."/>
            <person name="O'Connell R.J."/>
            <person name="Narusaka Y."/>
            <person name="Takano Y."/>
            <person name="Kubo Y."/>
            <person name="Shirasu K."/>
        </authorList>
    </citation>
    <scope>NUCLEOTIDE SEQUENCE [LARGE SCALE GENOMIC DNA]</scope>
    <source>
        <strain evidence="10">104-T / ATCC 96160 / CBS 514.97 / LARS 414 / MAFF 240422</strain>
    </source>
</reference>
<sequence length="502" mass="54903">MLIWHGLGGKSMEATENTDPSVPPWEDDALPPHSHQSRAGIIIVVGIVTAILALVFTALRVHVRAILMRKWRIDDSVLVFAAVAAITHNSVNCIATKFGLGKHVWVVPTPLLIEGQKLSVAVVMVYQIAFVAVKIAFLLQYRRVFPLPKVELCCNIGIAFLVLFGISLLIAQGITCSIVYRNNFWNSPINILGWWLANASIHLVTDILIFLLPLPLLGRLRLRTTQKLALLASFGLGFLTCAISIIRIATLPNSLNSFDATYESTWTAVWSMAELSSAVICCCIPTLRPLLHPSRYSPASSRITHTNELCASLPRSQPEPPPRGGSNLHNDRVSSSMSCESDVVIRKPASSFFWQRSRQQSENSTLGGGGGGCNDDYNIEAVLPPPNVTTMTTVITLATPNEVTMPVFEVNGLRRGSEATSESSIAPRRTRSLRSSIRSEGSLAGLGGNLKRDFRRRMSVALTERDSDDDAYYFGVGEDVDMECPTPLSPPPKGRPSMTESR</sequence>
<keyword evidence="10" id="KW-1185">Reference proteome</keyword>
<feature type="region of interest" description="Disordered" evidence="6">
    <location>
        <begin position="478"/>
        <end position="502"/>
    </location>
</feature>
<feature type="region of interest" description="Disordered" evidence="6">
    <location>
        <begin position="312"/>
        <end position="334"/>
    </location>
</feature>
<feature type="transmembrane region" description="Helical" evidence="7">
    <location>
        <begin position="192"/>
        <end position="216"/>
    </location>
</feature>
<protein>
    <recommendedName>
        <fullName evidence="8">Rhodopsin domain-containing protein</fullName>
    </recommendedName>
</protein>
<dbReference type="STRING" id="1213857.A0A484FGD5"/>
<dbReference type="Proteomes" id="UP000014480">
    <property type="component" value="Unassembled WGS sequence"/>
</dbReference>
<evidence type="ECO:0000259" key="8">
    <source>
        <dbReference type="Pfam" id="PF20684"/>
    </source>
</evidence>
<dbReference type="PANTHER" id="PTHR33048:SF47">
    <property type="entry name" value="INTEGRAL MEMBRANE PROTEIN-RELATED"/>
    <property type="match status" value="1"/>
</dbReference>